<keyword evidence="2" id="KW-0472">Membrane</keyword>
<dbReference type="Proteomes" id="UP000284706">
    <property type="component" value="Unassembled WGS sequence"/>
</dbReference>
<reference evidence="3 4" key="1">
    <citation type="journal article" date="2018" name="Evol. Lett.">
        <title>Horizontal gene cluster transfer increased hallucinogenic mushroom diversity.</title>
        <authorList>
            <person name="Reynolds H.T."/>
            <person name="Vijayakumar V."/>
            <person name="Gluck-Thaler E."/>
            <person name="Korotkin H.B."/>
            <person name="Matheny P.B."/>
            <person name="Slot J.C."/>
        </authorList>
    </citation>
    <scope>NUCLEOTIDE SEQUENCE [LARGE SCALE GENOMIC DNA]</scope>
    <source>
        <strain evidence="3 4">SRW20</strain>
    </source>
</reference>
<dbReference type="AlphaFoldDB" id="A0A409Y3G8"/>
<feature type="region of interest" description="Disordered" evidence="1">
    <location>
        <begin position="743"/>
        <end position="776"/>
    </location>
</feature>
<feature type="transmembrane region" description="Helical" evidence="2">
    <location>
        <begin position="243"/>
        <end position="265"/>
    </location>
</feature>
<accession>A0A409Y3G8</accession>
<gene>
    <name evidence="3" type="ORF">CVT26_006526</name>
</gene>
<dbReference type="GO" id="GO:0006511">
    <property type="term" value="P:ubiquitin-dependent protein catabolic process"/>
    <property type="evidence" value="ECO:0007669"/>
    <property type="project" value="TreeGrafter"/>
</dbReference>
<evidence type="ECO:0008006" key="5">
    <source>
        <dbReference type="Google" id="ProtNLM"/>
    </source>
</evidence>
<name>A0A409Y3G8_9AGAR</name>
<dbReference type="PANTHER" id="PTHR22696:SF1">
    <property type="entry name" value="E3 UBIQUITIN-PROTEIN LIGASE RNF26"/>
    <property type="match status" value="1"/>
</dbReference>
<feature type="transmembrane region" description="Helical" evidence="2">
    <location>
        <begin position="653"/>
        <end position="676"/>
    </location>
</feature>
<evidence type="ECO:0000313" key="4">
    <source>
        <dbReference type="Proteomes" id="UP000284706"/>
    </source>
</evidence>
<dbReference type="Gene3D" id="3.30.40.10">
    <property type="entry name" value="Zinc/RING finger domain, C3HC4 (zinc finger)"/>
    <property type="match status" value="1"/>
</dbReference>
<dbReference type="InterPro" id="IPR013083">
    <property type="entry name" value="Znf_RING/FYVE/PHD"/>
</dbReference>
<dbReference type="PANTHER" id="PTHR22696">
    <property type="entry name" value="E3 UBIQUITIN-PROTEIN LIGASE RNF26"/>
    <property type="match status" value="1"/>
</dbReference>
<dbReference type="Pfam" id="PF13920">
    <property type="entry name" value="zf-C3HC4_3"/>
    <property type="match status" value="1"/>
</dbReference>
<keyword evidence="2" id="KW-0812">Transmembrane</keyword>
<dbReference type="GO" id="GO:0016567">
    <property type="term" value="P:protein ubiquitination"/>
    <property type="evidence" value="ECO:0007669"/>
    <property type="project" value="TreeGrafter"/>
</dbReference>
<feature type="transmembrane region" description="Helical" evidence="2">
    <location>
        <begin position="452"/>
        <end position="473"/>
    </location>
</feature>
<dbReference type="STRING" id="231916.A0A409Y3G8"/>
<dbReference type="GO" id="GO:0061630">
    <property type="term" value="F:ubiquitin protein ligase activity"/>
    <property type="evidence" value="ECO:0007669"/>
    <property type="project" value="TreeGrafter"/>
</dbReference>
<proteinExistence type="predicted"/>
<dbReference type="OrthoDB" id="66726at2759"/>
<feature type="compositionally biased region" description="Acidic residues" evidence="1">
    <location>
        <begin position="758"/>
        <end position="773"/>
    </location>
</feature>
<keyword evidence="2" id="KW-1133">Transmembrane helix</keyword>
<dbReference type="InParanoid" id="A0A409Y3G8"/>
<feature type="transmembrane region" description="Helical" evidence="2">
    <location>
        <begin position="285"/>
        <end position="303"/>
    </location>
</feature>
<sequence length="937" mass="103442">MNGAAVMADIPPPLAPPSSLLSSYNLSLSLNLTSILSMLPARGSRLLARLRKGTFGTLLWDPSDVPPTSVVEEVWASTLTEATTTTSAASSGTTLPVEVDNIPAFPGPWGFFTSWYMLGLFIMAVLLHRMQNVVLPSRVPARRSRHAYRFGPTFAQPLHHRILLRRLYTSILPLDFSKTTTRLVLHMPSAYFLGKMLLTWFCLVLQTSEMFPNFSEDHVARWAILGCINDLGAWVAQKPMSDICWQTFVAVCGAFLVEGFVRALTGLGTGFPVGTPDPNTSPFNLIGYAFLLHVYSSPIAHAFKPNDGLPSRPDKHVIITITIPLLQLFIFHLLSVSKRLSTHRFFPTLLSSVLSLAHFHGTLFSHFFLSSSSSASSSLSPTAQNVTTALLTTTAFTSSAGSKAATTTPTPSSISRVSSGSNAMANRLAYVAIPMPSIRYPLLNYIPNILETMLVLVILFTVCLNALVQLLVLGRVEKLFSGMGIGHGLYDDDDHERSFWHALPLEEDWGVVLLRVGIASLEATGLRGWNNEVAPINMPLSYKQRTSRRKVINDNRNEFESHGVVRLGRANVADVQYATTLTSASGAQVQIGDASPFRRRRRLSSAASHNTGLPPRKRGFFNEVRTVDLGNSEDGEHGLVANAPRRRGYWRRWAGEMLSFIVTFWGVLKGLVVFAVECVKSRLRKGSGNSPLVRKGAQEDTLVEKPGIASGSSLRDAFLDEEGARRRKERELYERFLRGEEISDDEDDEEAMLSSGLGEDDESNGEEEEDDSGLTDREAEAVSLFKDFLRNTGSDRFNNTGEMVLAHLVHSANQTEGMEGSSPLTRRRWNDMLNRKDSRRGSSGSWSDQGEDVFWDDGGHDVALERRDREDGAEEGHAQSTCVICTIEARDIICWPCRCLAMCDGCREALASKSTPSKHRCPCCRQSVDGYSRIYIP</sequence>
<evidence type="ECO:0000256" key="1">
    <source>
        <dbReference type="SAM" id="MobiDB-lite"/>
    </source>
</evidence>
<feature type="region of interest" description="Disordered" evidence="1">
    <location>
        <begin position="835"/>
        <end position="854"/>
    </location>
</feature>
<dbReference type="EMBL" id="NHYE01001231">
    <property type="protein sequence ID" value="PPQ97523.1"/>
    <property type="molecule type" value="Genomic_DNA"/>
</dbReference>
<protein>
    <recommendedName>
        <fullName evidence="5">RING-type domain-containing protein</fullName>
    </recommendedName>
</protein>
<evidence type="ECO:0000313" key="3">
    <source>
        <dbReference type="EMBL" id="PPQ97523.1"/>
    </source>
</evidence>
<comment type="caution">
    <text evidence="3">The sequence shown here is derived from an EMBL/GenBank/DDBJ whole genome shotgun (WGS) entry which is preliminary data.</text>
</comment>
<feature type="transmembrane region" description="Helical" evidence="2">
    <location>
        <begin position="346"/>
        <end position="369"/>
    </location>
</feature>
<feature type="transmembrane region" description="Helical" evidence="2">
    <location>
        <begin position="190"/>
        <end position="207"/>
    </location>
</feature>
<feature type="transmembrane region" description="Helical" evidence="2">
    <location>
        <begin position="109"/>
        <end position="128"/>
    </location>
</feature>
<keyword evidence="4" id="KW-1185">Reference proteome</keyword>
<feature type="transmembrane region" description="Helical" evidence="2">
    <location>
        <begin position="315"/>
        <end position="334"/>
    </location>
</feature>
<organism evidence="3 4">
    <name type="scientific">Gymnopilus dilepis</name>
    <dbReference type="NCBI Taxonomy" id="231916"/>
    <lineage>
        <taxon>Eukaryota</taxon>
        <taxon>Fungi</taxon>
        <taxon>Dikarya</taxon>
        <taxon>Basidiomycota</taxon>
        <taxon>Agaricomycotina</taxon>
        <taxon>Agaricomycetes</taxon>
        <taxon>Agaricomycetidae</taxon>
        <taxon>Agaricales</taxon>
        <taxon>Agaricineae</taxon>
        <taxon>Hymenogastraceae</taxon>
        <taxon>Gymnopilus</taxon>
    </lineage>
</organism>
<evidence type="ECO:0000256" key="2">
    <source>
        <dbReference type="SAM" id="Phobius"/>
    </source>
</evidence>